<name>A0A289Z7Q5_9CAUD</name>
<keyword evidence="1" id="KW-1133">Transmembrane helix</keyword>
<accession>A0A289Z7Q5</accession>
<protein>
    <submittedName>
        <fullName evidence="2">Uncharacterized protein</fullName>
    </submittedName>
</protein>
<feature type="transmembrane region" description="Helical" evidence="1">
    <location>
        <begin position="54"/>
        <end position="76"/>
    </location>
</feature>
<organism evidence="2 3">
    <name type="scientific">Serratia phage vB_SmaM_ 2050HW</name>
    <dbReference type="NCBI Taxonomy" id="2024252"/>
    <lineage>
        <taxon>Viruses</taxon>
        <taxon>Duplodnaviria</taxon>
        <taxon>Heunggongvirae</taxon>
        <taxon>Uroviricota</taxon>
        <taxon>Caudoviricetes</taxon>
        <taxon>Chimalliviridae</taxon>
        <taxon>Moabitevirus</taxon>
        <taxon>Moabitevirus mv2050HW</taxon>
    </lineage>
</organism>
<feature type="transmembrane region" description="Helical" evidence="1">
    <location>
        <begin position="82"/>
        <end position="104"/>
    </location>
</feature>
<dbReference type="Proteomes" id="UP000223363">
    <property type="component" value="Segment"/>
</dbReference>
<evidence type="ECO:0000256" key="1">
    <source>
        <dbReference type="SAM" id="Phobius"/>
    </source>
</evidence>
<dbReference type="EMBL" id="MF285618">
    <property type="protein sequence ID" value="ATA65575.1"/>
    <property type="molecule type" value="Genomic_DNA"/>
</dbReference>
<sequence>MRKTLCFTKAKSFIRNIVSRAKAEKIEVLTVELVEVQDVATAVKTAKSRRNKAFAINMIANCIVSFSFGYAFMFILCLFPEIVLALCTLFAFIKCVDKIANFFAARDVNSTKAHHANMEVILSVFGGEAVSNVLDKKSKSSKEVAADDGVVAAA</sequence>
<evidence type="ECO:0000313" key="2">
    <source>
        <dbReference type="EMBL" id="ATA65575.1"/>
    </source>
</evidence>
<keyword evidence="3" id="KW-1185">Reference proteome</keyword>
<keyword evidence="1" id="KW-0472">Membrane</keyword>
<proteinExistence type="predicted"/>
<gene>
    <name evidence="2" type="ORF">2050HW_00240</name>
</gene>
<keyword evidence="1" id="KW-0812">Transmembrane</keyword>
<evidence type="ECO:0000313" key="3">
    <source>
        <dbReference type="Proteomes" id="UP000223363"/>
    </source>
</evidence>
<reference evidence="3" key="1">
    <citation type="submission" date="2017-06" db="EMBL/GenBank/DDBJ databases">
        <authorList>
            <person name="Zhao X."/>
        </authorList>
    </citation>
    <scope>NUCLEOTIDE SEQUENCE [LARGE SCALE GENOMIC DNA]</scope>
</reference>